<dbReference type="AlphaFoldDB" id="A0A9P6KSL5"/>
<comment type="caution">
    <text evidence="1">The sequence shown here is derived from an EMBL/GenBank/DDBJ whole genome shotgun (WGS) entry which is preliminary data.</text>
</comment>
<proteinExistence type="predicted"/>
<dbReference type="Proteomes" id="UP000756921">
    <property type="component" value="Unassembled WGS sequence"/>
</dbReference>
<accession>A0A9P6KSL5</accession>
<name>A0A9P6KSL5_9PLEO</name>
<reference evidence="1" key="1">
    <citation type="journal article" date="2020" name="Mol. Plant Microbe Interact.">
        <title>Genome Sequence of the Biocontrol Agent Coniothyrium minitans strain Conio (IMI 134523).</title>
        <authorList>
            <person name="Patel D."/>
            <person name="Shittu T.A."/>
            <person name="Baroncelli R."/>
            <person name="Muthumeenakshi S."/>
            <person name="Osborne T.H."/>
            <person name="Janganan T.K."/>
            <person name="Sreenivasaprasad S."/>
        </authorList>
    </citation>
    <scope>NUCLEOTIDE SEQUENCE</scope>
    <source>
        <strain evidence="1">Conio</strain>
    </source>
</reference>
<gene>
    <name evidence="1" type="ORF">PMIN01_04785</name>
</gene>
<protein>
    <submittedName>
        <fullName evidence="1">Uncharacterized protein</fullName>
    </submittedName>
</protein>
<evidence type="ECO:0000313" key="1">
    <source>
        <dbReference type="EMBL" id="KAF9737006.1"/>
    </source>
</evidence>
<dbReference type="OrthoDB" id="3582307at2759"/>
<keyword evidence="2" id="KW-1185">Reference proteome</keyword>
<sequence>MSTKSLPSTWLLRRWHRMLGLPRQSPPRWYRDRLQEELCERRAATTYWRKLSETSDVLFSMSRALHDGFPIRRPPTLSLRNAPAYLYMLIKYTLRWKFYRVAAGLCDAPRRESISEVINPEKDHKLLEVALRHNIDPIAFKVAAGRLRLFWPLLP</sequence>
<organism evidence="1 2">
    <name type="scientific">Paraphaeosphaeria minitans</name>
    <dbReference type="NCBI Taxonomy" id="565426"/>
    <lineage>
        <taxon>Eukaryota</taxon>
        <taxon>Fungi</taxon>
        <taxon>Dikarya</taxon>
        <taxon>Ascomycota</taxon>
        <taxon>Pezizomycotina</taxon>
        <taxon>Dothideomycetes</taxon>
        <taxon>Pleosporomycetidae</taxon>
        <taxon>Pleosporales</taxon>
        <taxon>Massarineae</taxon>
        <taxon>Didymosphaeriaceae</taxon>
        <taxon>Paraphaeosphaeria</taxon>
    </lineage>
</organism>
<dbReference type="EMBL" id="WJXW01000004">
    <property type="protein sequence ID" value="KAF9737006.1"/>
    <property type="molecule type" value="Genomic_DNA"/>
</dbReference>
<evidence type="ECO:0000313" key="2">
    <source>
        <dbReference type="Proteomes" id="UP000756921"/>
    </source>
</evidence>